<evidence type="ECO:0000313" key="5">
    <source>
        <dbReference type="Proteomes" id="UP001596380"/>
    </source>
</evidence>
<feature type="compositionally biased region" description="Basic residues" evidence="1">
    <location>
        <begin position="359"/>
        <end position="378"/>
    </location>
</feature>
<keyword evidence="2" id="KW-0472">Membrane</keyword>
<reference evidence="5" key="1">
    <citation type="journal article" date="2019" name="Int. J. Syst. Evol. Microbiol.">
        <title>The Global Catalogue of Microorganisms (GCM) 10K type strain sequencing project: providing services to taxonomists for standard genome sequencing and annotation.</title>
        <authorList>
            <consortium name="The Broad Institute Genomics Platform"/>
            <consortium name="The Broad Institute Genome Sequencing Center for Infectious Disease"/>
            <person name="Wu L."/>
            <person name="Ma J."/>
        </authorList>
    </citation>
    <scope>NUCLEOTIDE SEQUENCE [LARGE SCALE GENOMIC DNA]</scope>
    <source>
        <strain evidence="5">JCM 3369</strain>
    </source>
</reference>
<organism evidence="4 5">
    <name type="scientific">Actinomadura yumaensis</name>
    <dbReference type="NCBI Taxonomy" id="111807"/>
    <lineage>
        <taxon>Bacteria</taxon>
        <taxon>Bacillati</taxon>
        <taxon>Actinomycetota</taxon>
        <taxon>Actinomycetes</taxon>
        <taxon>Streptosporangiales</taxon>
        <taxon>Thermomonosporaceae</taxon>
        <taxon>Actinomadura</taxon>
    </lineage>
</organism>
<keyword evidence="2" id="KW-1133">Transmembrane helix</keyword>
<comment type="caution">
    <text evidence="4">The sequence shown here is derived from an EMBL/GenBank/DDBJ whole genome shotgun (WGS) entry which is preliminary data.</text>
</comment>
<keyword evidence="5" id="KW-1185">Reference proteome</keyword>
<feature type="signal peptide" evidence="3">
    <location>
        <begin position="1"/>
        <end position="26"/>
    </location>
</feature>
<evidence type="ECO:0000256" key="1">
    <source>
        <dbReference type="SAM" id="MobiDB-lite"/>
    </source>
</evidence>
<proteinExistence type="predicted"/>
<keyword evidence="3" id="KW-0732">Signal</keyword>
<dbReference type="Proteomes" id="UP001596380">
    <property type="component" value="Unassembled WGS sequence"/>
</dbReference>
<evidence type="ECO:0008006" key="6">
    <source>
        <dbReference type="Google" id="ProtNLM"/>
    </source>
</evidence>
<feature type="chain" id="PRO_5045968045" description="DUF2207 domain-containing protein" evidence="3">
    <location>
        <begin position="27"/>
        <end position="391"/>
    </location>
</feature>
<sequence>MRPILLGAAVACLAVPFAAPAPTASAAPAATVRLKAPSGFEQRLAAGRGIAISAHLPDGAVGRSRGGPAWRVGVVGWLALAVVLAGVSVSGVRRERRADRTPTTPGAEVPPAELVGLRADWGWPDLGAILAFDLAVRGHLRIVDRRPGGVALRLTGQGDPADLRPYEKEFLRTVFGDLDSALVKAVGGWSLQRSVRPLVEEAIAARGWRRDWANESGAPLPRFMAVLTGVIGFVLLVRDPAVARSVTDLTACGLGLLVAAAATWRWSRRVDPLTPDAQRLRAEVEDYFARLDQRLPTADDLPYSVARGRAGDLRKYRTANETPPDWYHYDGPEKDAPQNFAGLGTMFYSDSPRTSPSSHRARPRPRRAPTPARRRPGYRHGDFFGGGGDSC</sequence>
<evidence type="ECO:0000313" key="4">
    <source>
        <dbReference type="EMBL" id="MFC6882535.1"/>
    </source>
</evidence>
<dbReference type="EMBL" id="JBHSXS010000013">
    <property type="protein sequence ID" value="MFC6882535.1"/>
    <property type="molecule type" value="Genomic_DNA"/>
</dbReference>
<evidence type="ECO:0000256" key="3">
    <source>
        <dbReference type="SAM" id="SignalP"/>
    </source>
</evidence>
<gene>
    <name evidence="4" type="ORF">ACFQKB_22460</name>
</gene>
<name>A0ABW2CMN4_9ACTN</name>
<feature type="region of interest" description="Disordered" evidence="1">
    <location>
        <begin position="340"/>
        <end position="391"/>
    </location>
</feature>
<dbReference type="RefSeq" id="WP_378063505.1">
    <property type="nucleotide sequence ID" value="NZ_JBHSXS010000013.1"/>
</dbReference>
<accession>A0ABW2CMN4</accession>
<keyword evidence="2" id="KW-0812">Transmembrane</keyword>
<protein>
    <recommendedName>
        <fullName evidence="6">DUF2207 domain-containing protein</fullName>
    </recommendedName>
</protein>
<feature type="transmembrane region" description="Helical" evidence="2">
    <location>
        <begin position="74"/>
        <end position="92"/>
    </location>
</feature>
<evidence type="ECO:0000256" key="2">
    <source>
        <dbReference type="SAM" id="Phobius"/>
    </source>
</evidence>